<name>A0A2W4UMP2_9CYAN</name>
<dbReference type="EMBL" id="QBMC01000029">
    <property type="protein sequence ID" value="PZO20507.1"/>
    <property type="molecule type" value="Genomic_DNA"/>
</dbReference>
<evidence type="ECO:0000313" key="1">
    <source>
        <dbReference type="EMBL" id="PZO20507.1"/>
    </source>
</evidence>
<dbReference type="Proteomes" id="UP000249354">
    <property type="component" value="Unassembled WGS sequence"/>
</dbReference>
<dbReference type="GO" id="GO:0008725">
    <property type="term" value="F:DNA-3-methyladenine glycosylase activity"/>
    <property type="evidence" value="ECO:0007669"/>
    <property type="project" value="InterPro"/>
</dbReference>
<gene>
    <name evidence="1" type="ORF">DCF25_06445</name>
</gene>
<proteinExistence type="predicted"/>
<dbReference type="Pfam" id="PF03352">
    <property type="entry name" value="Adenine_glyco"/>
    <property type="match status" value="1"/>
</dbReference>
<protein>
    <submittedName>
        <fullName evidence="1">Uncharacterized protein</fullName>
    </submittedName>
</protein>
<reference evidence="2" key="1">
    <citation type="submission" date="2018-04" db="EMBL/GenBank/DDBJ databases">
        <authorList>
            <person name="Cornet L."/>
        </authorList>
    </citation>
    <scope>NUCLEOTIDE SEQUENCE [LARGE SCALE GENOMIC DNA]</scope>
</reference>
<dbReference type="SUPFAM" id="SSF48150">
    <property type="entry name" value="DNA-glycosylase"/>
    <property type="match status" value="1"/>
</dbReference>
<organism evidence="1 2">
    <name type="scientific">Leptolyngbya foveolarum</name>
    <dbReference type="NCBI Taxonomy" id="47253"/>
    <lineage>
        <taxon>Bacteria</taxon>
        <taxon>Bacillati</taxon>
        <taxon>Cyanobacteriota</taxon>
        <taxon>Cyanophyceae</taxon>
        <taxon>Leptolyngbyales</taxon>
        <taxon>Leptolyngbyaceae</taxon>
        <taxon>Leptolyngbya group</taxon>
        <taxon>Leptolyngbya</taxon>
    </lineage>
</organism>
<reference evidence="1 2" key="2">
    <citation type="submission" date="2018-06" db="EMBL/GenBank/DDBJ databases">
        <title>Metagenomic assembly of (sub)arctic Cyanobacteria and their associated microbiome from non-axenic cultures.</title>
        <authorList>
            <person name="Baurain D."/>
        </authorList>
    </citation>
    <scope>NUCLEOTIDE SEQUENCE [LARGE SCALE GENOMIC DNA]</scope>
    <source>
        <strain evidence="1">ULC129bin1</strain>
    </source>
</reference>
<dbReference type="InterPro" id="IPR005019">
    <property type="entry name" value="Adenine_glyco"/>
</dbReference>
<accession>A0A2W4UMP2</accession>
<sequence length="67" mass="7449">MAGYGASKVERLMQDAGIVRPRQKIESAMNIGKTAESMEIVNDHVEGCEWRFLQGKASPTPTQTLRQ</sequence>
<dbReference type="GO" id="GO:0006284">
    <property type="term" value="P:base-excision repair"/>
    <property type="evidence" value="ECO:0007669"/>
    <property type="project" value="InterPro"/>
</dbReference>
<dbReference type="Gene3D" id="1.10.340.30">
    <property type="entry name" value="Hypothetical protein, domain 2"/>
    <property type="match status" value="1"/>
</dbReference>
<evidence type="ECO:0000313" key="2">
    <source>
        <dbReference type="Proteomes" id="UP000249354"/>
    </source>
</evidence>
<dbReference type="AlphaFoldDB" id="A0A2W4UMP2"/>
<comment type="caution">
    <text evidence="1">The sequence shown here is derived from an EMBL/GenBank/DDBJ whole genome shotgun (WGS) entry which is preliminary data.</text>
</comment>
<dbReference type="InterPro" id="IPR011257">
    <property type="entry name" value="DNA_glycosylase"/>
</dbReference>